<feature type="region of interest" description="Disordered" evidence="1">
    <location>
        <begin position="1"/>
        <end position="24"/>
    </location>
</feature>
<name>A0AAP0INA7_9MAGN</name>
<evidence type="ECO:0000313" key="3">
    <source>
        <dbReference type="Proteomes" id="UP001419268"/>
    </source>
</evidence>
<gene>
    <name evidence="2" type="ORF">Scep_016749</name>
</gene>
<evidence type="ECO:0000313" key="2">
    <source>
        <dbReference type="EMBL" id="KAK9118656.1"/>
    </source>
</evidence>
<comment type="caution">
    <text evidence="2">The sequence shown here is derived from an EMBL/GenBank/DDBJ whole genome shotgun (WGS) entry which is preliminary data.</text>
</comment>
<accession>A0AAP0INA7</accession>
<sequence>MGDELHAMVEEHSPNPNPPDPGDLRVLLVLLGSNQSYNSGAPYSQMNIDDS</sequence>
<keyword evidence="3" id="KW-1185">Reference proteome</keyword>
<dbReference type="Proteomes" id="UP001419268">
    <property type="component" value="Unassembled WGS sequence"/>
</dbReference>
<organism evidence="2 3">
    <name type="scientific">Stephania cephalantha</name>
    <dbReference type="NCBI Taxonomy" id="152367"/>
    <lineage>
        <taxon>Eukaryota</taxon>
        <taxon>Viridiplantae</taxon>
        <taxon>Streptophyta</taxon>
        <taxon>Embryophyta</taxon>
        <taxon>Tracheophyta</taxon>
        <taxon>Spermatophyta</taxon>
        <taxon>Magnoliopsida</taxon>
        <taxon>Ranunculales</taxon>
        <taxon>Menispermaceae</taxon>
        <taxon>Menispermoideae</taxon>
        <taxon>Cissampelideae</taxon>
        <taxon>Stephania</taxon>
    </lineage>
</organism>
<evidence type="ECO:0000256" key="1">
    <source>
        <dbReference type="SAM" id="MobiDB-lite"/>
    </source>
</evidence>
<dbReference type="AlphaFoldDB" id="A0AAP0INA7"/>
<proteinExistence type="predicted"/>
<dbReference type="EMBL" id="JBBNAG010000007">
    <property type="protein sequence ID" value="KAK9118656.1"/>
    <property type="molecule type" value="Genomic_DNA"/>
</dbReference>
<protein>
    <submittedName>
        <fullName evidence="2">Uncharacterized protein</fullName>
    </submittedName>
</protein>
<feature type="compositionally biased region" description="Basic and acidic residues" evidence="1">
    <location>
        <begin position="1"/>
        <end position="13"/>
    </location>
</feature>
<reference evidence="2 3" key="1">
    <citation type="submission" date="2024-01" db="EMBL/GenBank/DDBJ databases">
        <title>Genome assemblies of Stephania.</title>
        <authorList>
            <person name="Yang L."/>
        </authorList>
    </citation>
    <scope>NUCLEOTIDE SEQUENCE [LARGE SCALE GENOMIC DNA]</scope>
    <source>
        <strain evidence="2">JXDWG</strain>
        <tissue evidence="2">Leaf</tissue>
    </source>
</reference>